<dbReference type="AlphaFoldDB" id="A0A382W467"/>
<name>A0A382W467_9ZZZZ</name>
<organism evidence="1">
    <name type="scientific">marine metagenome</name>
    <dbReference type="NCBI Taxonomy" id="408172"/>
    <lineage>
        <taxon>unclassified sequences</taxon>
        <taxon>metagenomes</taxon>
        <taxon>ecological metagenomes</taxon>
    </lineage>
</organism>
<gene>
    <name evidence="1" type="ORF">METZ01_LOCUS406397</name>
</gene>
<feature type="non-terminal residue" evidence="1">
    <location>
        <position position="1"/>
    </location>
</feature>
<evidence type="ECO:0008006" key="2">
    <source>
        <dbReference type="Google" id="ProtNLM"/>
    </source>
</evidence>
<proteinExistence type="predicted"/>
<evidence type="ECO:0000313" key="1">
    <source>
        <dbReference type="EMBL" id="SVD53543.1"/>
    </source>
</evidence>
<sequence>GGLIDRWERRVSGQSIQLDAKYVILSVSGIGPSEATQEIFSDENGTALVDGGRERVVEIGYSDGTVWTEAATIDVITYVTSWNPESSGIGNYGGGPMPLTWDQSIQLNSGTPNIEWESLEIVGDEDTRSTSQSMPVLARIANRGTASALLYFTCEVAGLEADIGGYQEARIDAGESVEVQFGWRSSVTGQASLTCRILTPLQLVDEDSFGGGSTTTGVMTWTEPAEEDSLPVLPLLAAIVVAVGIAVTTMLRRASDAIVETEEEILSYSRDEDDYED</sequence>
<dbReference type="EMBL" id="UINC01156881">
    <property type="protein sequence ID" value="SVD53543.1"/>
    <property type="molecule type" value="Genomic_DNA"/>
</dbReference>
<protein>
    <recommendedName>
        <fullName evidence="2">CARDB domain-containing protein</fullName>
    </recommendedName>
</protein>
<reference evidence="1" key="1">
    <citation type="submission" date="2018-05" db="EMBL/GenBank/DDBJ databases">
        <authorList>
            <person name="Lanie J.A."/>
            <person name="Ng W.-L."/>
            <person name="Kazmierczak K.M."/>
            <person name="Andrzejewski T.M."/>
            <person name="Davidsen T.M."/>
            <person name="Wayne K.J."/>
            <person name="Tettelin H."/>
            <person name="Glass J.I."/>
            <person name="Rusch D."/>
            <person name="Podicherti R."/>
            <person name="Tsui H.-C.T."/>
            <person name="Winkler M.E."/>
        </authorList>
    </citation>
    <scope>NUCLEOTIDE SEQUENCE</scope>
</reference>
<accession>A0A382W467</accession>